<dbReference type="PATRIC" id="fig|1121451.3.peg.359"/>
<dbReference type="EMBL" id="FO203522">
    <property type="protein sequence ID" value="CCO22374.1"/>
    <property type="molecule type" value="Genomic_DNA"/>
</dbReference>
<dbReference type="InterPro" id="IPR038299">
    <property type="entry name" value="DAO_C_sf"/>
</dbReference>
<dbReference type="OrthoDB" id="9766796at2"/>
<evidence type="ECO:0000256" key="4">
    <source>
        <dbReference type="ARBA" id="ARBA00022798"/>
    </source>
</evidence>
<dbReference type="Gene3D" id="1.10.8.870">
    <property type="entry name" value="Alpha-glycerophosphate oxidase, cap domain"/>
    <property type="match status" value="1"/>
</dbReference>
<accession>L0R6N4</accession>
<evidence type="ECO:0000256" key="5">
    <source>
        <dbReference type="ARBA" id="ARBA00022827"/>
    </source>
</evidence>
<dbReference type="GO" id="GO:0004369">
    <property type="term" value="F:glycerol-3-phosphate oxidase activity"/>
    <property type="evidence" value="ECO:0007669"/>
    <property type="project" value="UniProtKB-EC"/>
</dbReference>
<dbReference type="Proteomes" id="UP000010808">
    <property type="component" value="Chromosome"/>
</dbReference>
<dbReference type="EC" id="1.1.3.21" evidence="9"/>
<comment type="cofactor">
    <cofactor evidence="1">
        <name>FAD</name>
        <dbReference type="ChEBI" id="CHEBI:57692"/>
    </cofactor>
</comment>
<dbReference type="HOGENOM" id="CLU_015740_4_1_7"/>
<dbReference type="PANTHER" id="PTHR11985:SF35">
    <property type="entry name" value="ANAEROBIC GLYCEROL-3-PHOSPHATE DEHYDROGENASE SUBUNIT A"/>
    <property type="match status" value="1"/>
</dbReference>
<sequence length="521" mass="57852">MKRSDFIQQMDDSSRVWDFIIIGGGATGLGSGLDAAARGYSVLLLEQGDFAEATSSRSTKMVHGGVRYLAQGNISLVMGALRERGILRKNAPHMCYNQKFVVPDYKWWGLPYYGIGLKTYDLLAQKYSFGASRILSARKVQKEIPGVLTHKLKGGVTYHDGQFDDARLALTLARTMADMGGCPLNYTRVTGLVKDSSGYVCGVQAEDKISGKSYELKAKAVINATGIFTDDVMNMDNADHKKLIAPSQGIHIVIDREFLGGETGIMVPKTDDGRVIFFVPWHGKVVVGTTDTPISSVCMEPKPLEEEIDFLVEHSARYLSKPLKRSDVRSVFVGIRPLIAASSKGNKTSALSRDHYLTVSPNKLLTIAGGKWTTYRHMGEDCIDHAIKMGGHTFRPSPTKHLKLHGYTEDFDHNDHMHVYGSEAAEIKALASEFPELDCPMHEKLPYSWLEVVWAARHEWAQTVYDVLSRRTRALILDAKVAVEVAPKAAEILAKELGKDDKWVKEQIEQFTLLSDIYVVK</sequence>
<gene>
    <name evidence="9" type="primary">glpD</name>
    <name evidence="9" type="ORF">DESAM_20083</name>
</gene>
<dbReference type="Pfam" id="PF16901">
    <property type="entry name" value="DAO_C"/>
    <property type="match status" value="1"/>
</dbReference>
<evidence type="ECO:0000259" key="8">
    <source>
        <dbReference type="Pfam" id="PF16901"/>
    </source>
</evidence>
<dbReference type="RefSeq" id="WP_015334984.1">
    <property type="nucleotide sequence ID" value="NC_020055.1"/>
</dbReference>
<feature type="domain" description="FAD dependent oxidoreductase" evidence="7">
    <location>
        <begin position="18"/>
        <end position="340"/>
    </location>
</feature>
<feature type="domain" description="Alpha-glycerophosphate oxidase C-terminal" evidence="8">
    <location>
        <begin position="413"/>
        <end position="502"/>
    </location>
</feature>
<dbReference type="PANTHER" id="PTHR11985">
    <property type="entry name" value="GLYCEROL-3-PHOSPHATE DEHYDROGENASE"/>
    <property type="match status" value="1"/>
</dbReference>
<dbReference type="SUPFAM" id="SSF51905">
    <property type="entry name" value="FAD/NAD(P)-binding domain"/>
    <property type="match status" value="1"/>
</dbReference>
<dbReference type="GO" id="GO:0004368">
    <property type="term" value="F:glycerol-3-phosphate dehydrogenase (quinone) activity"/>
    <property type="evidence" value="ECO:0007669"/>
    <property type="project" value="UniProtKB-EC"/>
</dbReference>
<keyword evidence="10" id="KW-1185">Reference proteome</keyword>
<dbReference type="GO" id="GO:0046168">
    <property type="term" value="P:glycerol-3-phosphate catabolic process"/>
    <property type="evidence" value="ECO:0007669"/>
    <property type="project" value="TreeGrafter"/>
</dbReference>
<dbReference type="KEGG" id="dhy:DESAM_20083"/>
<dbReference type="InterPro" id="IPR000447">
    <property type="entry name" value="G3P_DH_FAD-dep"/>
</dbReference>
<proteinExistence type="inferred from homology"/>
<evidence type="ECO:0000259" key="7">
    <source>
        <dbReference type="Pfam" id="PF01266"/>
    </source>
</evidence>
<dbReference type="PRINTS" id="PR01001">
    <property type="entry name" value="FADG3PDH"/>
</dbReference>
<name>L0R6N4_9BACT</name>
<reference evidence="9 10" key="1">
    <citation type="submission" date="2012-10" db="EMBL/GenBank/DDBJ databases">
        <authorList>
            <person name="Genoscope - CEA"/>
        </authorList>
    </citation>
    <scope>NUCLEOTIDE SEQUENCE [LARGE SCALE GENOMIC DNA]</scope>
    <source>
        <strain evidence="10">AM13 / DSM 14728</strain>
    </source>
</reference>
<evidence type="ECO:0000313" key="9">
    <source>
        <dbReference type="EMBL" id="CCO22374.1"/>
    </source>
</evidence>
<dbReference type="GO" id="GO:0006071">
    <property type="term" value="P:glycerol metabolic process"/>
    <property type="evidence" value="ECO:0007669"/>
    <property type="project" value="UniProtKB-KW"/>
</dbReference>
<protein>
    <submittedName>
        <fullName evidence="9">FAD dependent oxidoreductase/Glycerol-3-phosphate dehydrogenase</fullName>
        <ecNumber evidence="9">1.1.3.21</ecNumber>
        <ecNumber evidence="9">1.1.5.3</ecNumber>
    </submittedName>
</protein>
<comment type="similarity">
    <text evidence="2">Belongs to the FAD-dependent glycerol-3-phosphate dehydrogenase family.</text>
</comment>
<evidence type="ECO:0000256" key="2">
    <source>
        <dbReference type="ARBA" id="ARBA00007330"/>
    </source>
</evidence>
<dbReference type="Gene3D" id="3.50.50.60">
    <property type="entry name" value="FAD/NAD(P)-binding domain"/>
    <property type="match status" value="1"/>
</dbReference>
<keyword evidence="5" id="KW-0274">FAD</keyword>
<evidence type="ECO:0000256" key="6">
    <source>
        <dbReference type="ARBA" id="ARBA00023002"/>
    </source>
</evidence>
<evidence type="ECO:0000256" key="3">
    <source>
        <dbReference type="ARBA" id="ARBA00022630"/>
    </source>
</evidence>
<dbReference type="EC" id="1.1.5.3" evidence="9"/>
<dbReference type="InterPro" id="IPR036188">
    <property type="entry name" value="FAD/NAD-bd_sf"/>
</dbReference>
<dbReference type="InterPro" id="IPR031656">
    <property type="entry name" value="DAO_C"/>
</dbReference>
<organism evidence="9 10">
    <name type="scientific">Maridesulfovibrio hydrothermalis AM13 = DSM 14728</name>
    <dbReference type="NCBI Taxonomy" id="1121451"/>
    <lineage>
        <taxon>Bacteria</taxon>
        <taxon>Pseudomonadati</taxon>
        <taxon>Thermodesulfobacteriota</taxon>
        <taxon>Desulfovibrionia</taxon>
        <taxon>Desulfovibrionales</taxon>
        <taxon>Desulfovibrionaceae</taxon>
        <taxon>Maridesulfovibrio</taxon>
    </lineage>
</organism>
<keyword evidence="4" id="KW-0319">Glycerol metabolism</keyword>
<dbReference type="eggNOG" id="COG0578">
    <property type="taxonomic scope" value="Bacteria"/>
</dbReference>
<dbReference type="AlphaFoldDB" id="L0R6N4"/>
<evidence type="ECO:0000256" key="1">
    <source>
        <dbReference type="ARBA" id="ARBA00001974"/>
    </source>
</evidence>
<keyword evidence="6 9" id="KW-0560">Oxidoreductase</keyword>
<dbReference type="Pfam" id="PF01266">
    <property type="entry name" value="DAO"/>
    <property type="match status" value="1"/>
</dbReference>
<dbReference type="InterPro" id="IPR006076">
    <property type="entry name" value="FAD-dep_OxRdtase"/>
</dbReference>
<evidence type="ECO:0000313" key="10">
    <source>
        <dbReference type="Proteomes" id="UP000010808"/>
    </source>
</evidence>
<dbReference type="Gene3D" id="3.30.9.10">
    <property type="entry name" value="D-Amino Acid Oxidase, subunit A, domain 2"/>
    <property type="match status" value="1"/>
</dbReference>
<dbReference type="STRING" id="1121451.DESAM_20083"/>
<keyword evidence="3" id="KW-0285">Flavoprotein</keyword>